<evidence type="ECO:0000313" key="5">
    <source>
        <dbReference type="EMBL" id="ETR73924.1"/>
    </source>
</evidence>
<accession>A0A1V1PGN6</accession>
<dbReference type="InterPro" id="IPR011006">
    <property type="entry name" value="CheY-like_superfamily"/>
</dbReference>
<dbReference type="Pfam" id="PF00072">
    <property type="entry name" value="Response_reg"/>
    <property type="match status" value="1"/>
</dbReference>
<dbReference type="AlphaFoldDB" id="A0A1V1PGN6"/>
<dbReference type="PANTHER" id="PTHR44591:SF14">
    <property type="entry name" value="PROTEIN PILG"/>
    <property type="match status" value="1"/>
</dbReference>
<dbReference type="Pfam" id="PF13379">
    <property type="entry name" value="NMT1_2"/>
    <property type="match status" value="1"/>
</dbReference>
<evidence type="ECO:0000256" key="1">
    <source>
        <dbReference type="ARBA" id="ARBA00022553"/>
    </source>
</evidence>
<dbReference type="PANTHER" id="PTHR44591">
    <property type="entry name" value="STRESS RESPONSE REGULATOR PROTEIN 1"/>
    <property type="match status" value="1"/>
</dbReference>
<evidence type="ECO:0000259" key="4">
    <source>
        <dbReference type="PROSITE" id="PS50110"/>
    </source>
</evidence>
<dbReference type="Gene3D" id="3.40.190.10">
    <property type="entry name" value="Periplasmic binding protein-like II"/>
    <property type="match status" value="2"/>
</dbReference>
<dbReference type="GO" id="GO:0000160">
    <property type="term" value="P:phosphorelay signal transduction system"/>
    <property type="evidence" value="ECO:0007669"/>
    <property type="project" value="UniProtKB-KW"/>
</dbReference>
<dbReference type="SUPFAM" id="SSF52172">
    <property type="entry name" value="CheY-like"/>
    <property type="match status" value="1"/>
</dbReference>
<dbReference type="SMART" id="SM00448">
    <property type="entry name" value="REC"/>
    <property type="match status" value="1"/>
</dbReference>
<dbReference type="Pfam" id="PF07228">
    <property type="entry name" value="SpoIIE"/>
    <property type="match status" value="1"/>
</dbReference>
<evidence type="ECO:0000256" key="3">
    <source>
        <dbReference type="PROSITE-ProRule" id="PRU00169"/>
    </source>
</evidence>
<dbReference type="InterPro" id="IPR050595">
    <property type="entry name" value="Bact_response_regulator"/>
</dbReference>
<dbReference type="InterPro" id="IPR001932">
    <property type="entry name" value="PPM-type_phosphatase-like_dom"/>
</dbReference>
<name>A0A1V1PGN6_9BACT</name>
<dbReference type="InterPro" id="IPR001789">
    <property type="entry name" value="Sig_transdc_resp-reg_receiver"/>
</dbReference>
<dbReference type="Gene3D" id="3.60.40.10">
    <property type="entry name" value="PPM-type phosphatase domain"/>
    <property type="match status" value="1"/>
</dbReference>
<dbReference type="PROSITE" id="PS50110">
    <property type="entry name" value="RESPONSE_REGULATORY"/>
    <property type="match status" value="1"/>
</dbReference>
<organism evidence="5 6">
    <name type="scientific">Candidatus Magnetoglobus multicellularis str. Araruama</name>
    <dbReference type="NCBI Taxonomy" id="890399"/>
    <lineage>
        <taxon>Bacteria</taxon>
        <taxon>Pseudomonadati</taxon>
        <taxon>Thermodesulfobacteriota</taxon>
        <taxon>Desulfobacteria</taxon>
        <taxon>Desulfobacterales</taxon>
        <taxon>Desulfobacteraceae</taxon>
        <taxon>Candidatus Magnetoglobus</taxon>
    </lineage>
</organism>
<keyword evidence="2" id="KW-0902">Two-component regulatory system</keyword>
<reference evidence="6" key="1">
    <citation type="submission" date="2012-11" db="EMBL/GenBank/DDBJ databases">
        <authorList>
            <person name="Lucero-Rivera Y.E."/>
            <person name="Tovar-Ramirez D."/>
        </authorList>
    </citation>
    <scope>NUCLEOTIDE SEQUENCE [LARGE SCALE GENOMIC DNA]</scope>
    <source>
        <strain evidence="6">Araruama</strain>
    </source>
</reference>
<dbReference type="EMBL" id="ATBP01000031">
    <property type="protein sequence ID" value="ETR73924.1"/>
    <property type="molecule type" value="Genomic_DNA"/>
</dbReference>
<keyword evidence="1 3" id="KW-0597">Phosphoprotein</keyword>
<comment type="caution">
    <text evidence="5">The sequence shown here is derived from an EMBL/GenBank/DDBJ whole genome shotgun (WGS) entry which is preliminary data.</text>
</comment>
<dbReference type="Gene3D" id="3.40.50.2300">
    <property type="match status" value="1"/>
</dbReference>
<feature type="modified residue" description="4-aspartylphosphate" evidence="3">
    <location>
        <position position="61"/>
    </location>
</feature>
<gene>
    <name evidence="5" type="ORF">OMM_00586</name>
</gene>
<feature type="domain" description="Response regulatory" evidence="4">
    <location>
        <begin position="10"/>
        <end position="128"/>
    </location>
</feature>
<dbReference type="InterPro" id="IPR036457">
    <property type="entry name" value="PPM-type-like_dom_sf"/>
</dbReference>
<sequence>MNPANYLKTKILIAEDARAVRNLEINMLKDMGYETIIEAEDGQAAINILQSHTDIELVISDWNMPNKTGFDLLVWMRNNAACKDIPFIMATGQGEKKKVQKAKDAGANNFVTKPFSPMDLKQVVESTLKVLDIQDTTVLKRDLKKTSSGKTKLTIAHIPITDHVVLGALKHLITTGDLTPKHFELETKRMMLWNPVQVALEKGEVDGVFILAPIAMDLFSFGMPIKLVLLAHKNGSICVKNKGENTSIAHEKALHNYFNQKTVYLPHLLSIHHVLSTMFFRELGLTPGLSDNPQANVYFEVIPPIKMPDFQAKDKDVGGFMVAEPVGTKAIATGVGDLMYTSSELWPNHPCCVIVLRDDIIEFDPDAVQEFVDMAVFAGKFVSEHPEQSAKIAVDFLDPDKTIGLKAPIIEKVLSSEDRIITDDLYPNITDLNHIQTYMHENMNMGTLIDMEKFVDCRFADMAYKSVNIKKRPSVLPDSKKLLSTIIQRITPKPGCQTIDTPEIQANISNIFLNVRSSPFNAPCTYLAYMNDTGEGCQIIIYEIKAFDMASAHYTHIVKKFMASNSSWTTSKQLFDNLNAFFLDQNANAAITGLIVDLNTKTRTAEIISAAAPPVILFRKYIPQAVNLKGRPLGIAPQVVLDRKTLSLDSGHRLFFHNQGIIQLMKKSSKPKKMQKLHYSWLDDLLLKHGNAPLDEMINSLWEDLLSQCQNRLDEDLLLVGLEVL</sequence>
<evidence type="ECO:0000313" key="6">
    <source>
        <dbReference type="Proteomes" id="UP000189670"/>
    </source>
</evidence>
<dbReference type="SUPFAM" id="SSF53850">
    <property type="entry name" value="Periplasmic binding protein-like II"/>
    <property type="match status" value="1"/>
</dbReference>
<proteinExistence type="predicted"/>
<evidence type="ECO:0000256" key="2">
    <source>
        <dbReference type="ARBA" id="ARBA00023012"/>
    </source>
</evidence>
<dbReference type="Proteomes" id="UP000189670">
    <property type="component" value="Unassembled WGS sequence"/>
</dbReference>
<protein>
    <submittedName>
        <fullName evidence="5">Response regulator receiver modulated chemotaxis protein CheW</fullName>
    </submittedName>
</protein>